<name>A0A0A9H856_ARUDO</name>
<reference evidence="1" key="2">
    <citation type="journal article" date="2015" name="Data Brief">
        <title>Shoot transcriptome of the giant reed, Arundo donax.</title>
        <authorList>
            <person name="Barrero R.A."/>
            <person name="Guerrero F.D."/>
            <person name="Moolhuijzen P."/>
            <person name="Goolsby J.A."/>
            <person name="Tidwell J."/>
            <person name="Bellgard S.E."/>
            <person name="Bellgard M.I."/>
        </authorList>
    </citation>
    <scope>NUCLEOTIDE SEQUENCE</scope>
    <source>
        <tissue evidence="1">Shoot tissue taken approximately 20 cm above the soil surface</tissue>
    </source>
</reference>
<organism evidence="1">
    <name type="scientific">Arundo donax</name>
    <name type="common">Giant reed</name>
    <name type="synonym">Donax arundinaceus</name>
    <dbReference type="NCBI Taxonomy" id="35708"/>
    <lineage>
        <taxon>Eukaryota</taxon>
        <taxon>Viridiplantae</taxon>
        <taxon>Streptophyta</taxon>
        <taxon>Embryophyta</taxon>
        <taxon>Tracheophyta</taxon>
        <taxon>Spermatophyta</taxon>
        <taxon>Magnoliopsida</taxon>
        <taxon>Liliopsida</taxon>
        <taxon>Poales</taxon>
        <taxon>Poaceae</taxon>
        <taxon>PACMAD clade</taxon>
        <taxon>Arundinoideae</taxon>
        <taxon>Arundineae</taxon>
        <taxon>Arundo</taxon>
    </lineage>
</organism>
<sequence length="56" mass="6311">MNEASPCTPVIHGCKIIVVQQDIWIPHRCPCNLLYSCEFIVPRLSPISYIKKGNAN</sequence>
<accession>A0A0A9H856</accession>
<protein>
    <submittedName>
        <fullName evidence="1">Uncharacterized protein</fullName>
    </submittedName>
</protein>
<reference evidence="1" key="1">
    <citation type="submission" date="2014-09" db="EMBL/GenBank/DDBJ databases">
        <authorList>
            <person name="Magalhaes I.L.F."/>
            <person name="Oliveira U."/>
            <person name="Santos F.R."/>
            <person name="Vidigal T.H.D.A."/>
            <person name="Brescovit A.D."/>
            <person name="Santos A.J."/>
        </authorList>
    </citation>
    <scope>NUCLEOTIDE SEQUENCE</scope>
    <source>
        <tissue evidence="1">Shoot tissue taken approximately 20 cm above the soil surface</tissue>
    </source>
</reference>
<proteinExistence type="predicted"/>
<evidence type="ECO:0000313" key="1">
    <source>
        <dbReference type="EMBL" id="JAE31984.1"/>
    </source>
</evidence>
<dbReference type="AlphaFoldDB" id="A0A0A9H856"/>
<dbReference type="EMBL" id="GBRH01165912">
    <property type="protein sequence ID" value="JAE31984.1"/>
    <property type="molecule type" value="Transcribed_RNA"/>
</dbReference>